<evidence type="ECO:0000256" key="1">
    <source>
        <dbReference type="SAM" id="MobiDB-lite"/>
    </source>
</evidence>
<feature type="compositionally biased region" description="Polar residues" evidence="1">
    <location>
        <begin position="293"/>
        <end position="310"/>
    </location>
</feature>
<dbReference type="PROSITE" id="PS50250">
    <property type="entry name" value="PCI"/>
    <property type="match status" value="1"/>
</dbReference>
<dbReference type="Proteomes" id="UP000230069">
    <property type="component" value="Unassembled WGS sequence"/>
</dbReference>
<keyword evidence="4" id="KW-1185">Reference proteome</keyword>
<dbReference type="AlphaFoldDB" id="A0A2G5EKM9"/>
<reference evidence="3 4" key="1">
    <citation type="submission" date="2017-09" db="EMBL/GenBank/DDBJ databases">
        <title>WGS assembly of Aquilegia coerulea Goldsmith.</title>
        <authorList>
            <person name="Hodges S."/>
            <person name="Kramer E."/>
            <person name="Nordborg M."/>
            <person name="Tomkins J."/>
            <person name="Borevitz J."/>
            <person name="Derieg N."/>
            <person name="Yan J."/>
            <person name="Mihaltcheva S."/>
            <person name="Hayes R.D."/>
            <person name="Rokhsar D."/>
        </authorList>
    </citation>
    <scope>NUCLEOTIDE SEQUENCE [LARGE SCALE GENOMIC DNA]</scope>
    <source>
        <strain evidence="4">cv. Goldsmith</strain>
    </source>
</reference>
<feature type="compositionally biased region" description="Polar residues" evidence="1">
    <location>
        <begin position="66"/>
        <end position="75"/>
    </location>
</feature>
<dbReference type="InterPro" id="IPR045107">
    <property type="entry name" value="SAC3/GANP/THP3"/>
</dbReference>
<feature type="compositionally biased region" description="Basic and acidic residues" evidence="1">
    <location>
        <begin position="520"/>
        <end position="545"/>
    </location>
</feature>
<protein>
    <recommendedName>
        <fullName evidence="2">PCI domain-containing protein</fullName>
    </recommendedName>
</protein>
<evidence type="ECO:0000313" key="4">
    <source>
        <dbReference type="Proteomes" id="UP000230069"/>
    </source>
</evidence>
<dbReference type="Pfam" id="PF03399">
    <property type="entry name" value="SAC3_GANP"/>
    <property type="match status" value="1"/>
</dbReference>
<dbReference type="Gene3D" id="1.25.40.990">
    <property type="match status" value="1"/>
</dbReference>
<dbReference type="InterPro" id="IPR005062">
    <property type="entry name" value="SAC3/GANP/THP3_conserved"/>
</dbReference>
<dbReference type="FunFam" id="1.25.40.990:FF:000005">
    <property type="entry name" value="Putative SAC3/GANP family protein"/>
    <property type="match status" value="1"/>
</dbReference>
<evidence type="ECO:0000313" key="3">
    <source>
        <dbReference type="EMBL" id="PIA56322.1"/>
    </source>
</evidence>
<feature type="region of interest" description="Disordered" evidence="1">
    <location>
        <begin position="266"/>
        <end position="310"/>
    </location>
</feature>
<dbReference type="InterPro" id="IPR000717">
    <property type="entry name" value="PCI_dom"/>
</dbReference>
<feature type="compositionally biased region" description="Polar residues" evidence="1">
    <location>
        <begin position="266"/>
        <end position="279"/>
    </location>
</feature>
<feature type="region of interest" description="Disordered" evidence="1">
    <location>
        <begin position="509"/>
        <end position="555"/>
    </location>
</feature>
<sequence length="875" mass="96888">MTHQGASNTDAMANFDPNTFRYVDINQGASSAYSSLNTGVPSTTAPWTMKWADNNSTLNGVAPSSSYYHGQQNESLARDNKDVTDAASQAVAVPSLGTSHGPQEHAGYSSYSSSTDTYGHDNTGYQGYYNGYHQQTSNTYSQQVGAYQTSGAPYQPLTSVDNSGSYAGSTSYSNTYYNTGDYQTTGGYPSDTNNNQSTSWSDGSYANYPSHQYSNYSSLDSNGAHNSSTVAAAPLSYEQQYKQWADYYSHTASDVSCAPGTENISATGASAQNTQTPGSYFQKPSDLDPVPYENSQDLQKSASPQRSNSQYPLHQISQSYHSPIQTVSSFDARRVNKVQIPTNPRIASSLTFGLPKTDKDSPTKDAVTKPAYVSVSLPKCDTKVLSHDAADSMLKMITKASADGTLFTRNWDIEPLFPLPDMDVHKDISQKSSIVSALPKYKRSPSRRSKSRWEPLPEERLVEKLTPVNQASVKEVSWDFVKEREQTGSGGKNESKEEGWSNAKFLQSQQQNQIALANTPEERKRRESRSKRFEKGQGQRAEMKHFRPKSAGSGSLYTKRASAMVIAKSYEDGGSRPVEDIDWDSLTVRGTCQEIEKRYLRLTSAPDPATVRPEEVLEKALQMVLSSQKNYLYKCDQLKSIRQDLTVQRIRNELTVKVYETHARIALEAGDLPEYNQCQSQLKILYAEGIKGCHMEFSAYNLLCVILHSNKSRDLVSSMARLSAEAKKNPAVKHALEVRAAVTSGNYVLFFRLYKTAPNLNTCLMDLYVEKMRYEAVKCMSRSYRPTVPLSFIAEVLGFVSSLQTENNDEKHTDVLEECEEWLRAHGACLIVDNSGDMQLDTKASSSSLFMPEPEDAVAHGDANLAVNDFLTRTA</sequence>
<proteinExistence type="predicted"/>
<dbReference type="OrthoDB" id="199574at2759"/>
<dbReference type="EMBL" id="KZ305024">
    <property type="protein sequence ID" value="PIA56322.1"/>
    <property type="molecule type" value="Genomic_DNA"/>
</dbReference>
<dbReference type="PANTHER" id="PTHR12436">
    <property type="entry name" value="80 KDA MCM3-ASSOCIATED PROTEIN"/>
    <property type="match status" value="1"/>
</dbReference>
<feature type="domain" description="PCI" evidence="2">
    <location>
        <begin position="671"/>
        <end position="856"/>
    </location>
</feature>
<dbReference type="PANTHER" id="PTHR12436:SF4">
    <property type="entry name" value="LEUKOCYTE RECEPTOR CLUSTER MEMBER 8"/>
    <property type="match status" value="1"/>
</dbReference>
<organism evidence="3 4">
    <name type="scientific">Aquilegia coerulea</name>
    <name type="common">Rocky mountain columbine</name>
    <dbReference type="NCBI Taxonomy" id="218851"/>
    <lineage>
        <taxon>Eukaryota</taxon>
        <taxon>Viridiplantae</taxon>
        <taxon>Streptophyta</taxon>
        <taxon>Embryophyta</taxon>
        <taxon>Tracheophyta</taxon>
        <taxon>Spermatophyta</taxon>
        <taxon>Magnoliopsida</taxon>
        <taxon>Ranunculales</taxon>
        <taxon>Ranunculaceae</taxon>
        <taxon>Thalictroideae</taxon>
        <taxon>Aquilegia</taxon>
    </lineage>
</organism>
<evidence type="ECO:0000259" key="2">
    <source>
        <dbReference type="PROSITE" id="PS50250"/>
    </source>
</evidence>
<name>A0A2G5EKM9_AQUCA</name>
<feature type="region of interest" description="Disordered" evidence="1">
    <location>
        <begin position="66"/>
        <end position="115"/>
    </location>
</feature>
<accession>A0A2G5EKM9</accession>
<gene>
    <name evidence="3" type="ORF">AQUCO_00700568v1</name>
</gene>
<dbReference type="GO" id="GO:0005634">
    <property type="term" value="C:nucleus"/>
    <property type="evidence" value="ECO:0007669"/>
    <property type="project" value="TreeGrafter"/>
</dbReference>